<proteinExistence type="predicted"/>
<accession>A0A855N234</accession>
<comment type="catalytic activity">
    <reaction evidence="6">
        <text>Couples ATP hydrolysis with the unwinding of duplex DNA by translocating in the 3'-5' direction.</text>
        <dbReference type="EC" id="5.6.2.4"/>
    </reaction>
</comment>
<evidence type="ECO:0000313" key="11">
    <source>
        <dbReference type="EMBL" id="PPB71125.1"/>
    </source>
</evidence>
<dbReference type="SUPFAM" id="SSF52540">
    <property type="entry name" value="P-loop containing nucleoside triphosphate hydrolases"/>
    <property type="match status" value="1"/>
</dbReference>
<dbReference type="Proteomes" id="UP000239685">
    <property type="component" value="Unassembled WGS sequence"/>
</dbReference>
<dbReference type="InterPro" id="IPR027417">
    <property type="entry name" value="P-loop_NTPase"/>
</dbReference>
<dbReference type="Pfam" id="PF00580">
    <property type="entry name" value="UvrD-helicase"/>
    <property type="match status" value="1"/>
</dbReference>
<feature type="domain" description="UvrD-like helicase ATP-binding" evidence="10">
    <location>
        <begin position="1"/>
        <end position="411"/>
    </location>
</feature>
<evidence type="ECO:0000256" key="5">
    <source>
        <dbReference type="ARBA" id="ARBA00023235"/>
    </source>
</evidence>
<evidence type="ECO:0000256" key="9">
    <source>
        <dbReference type="PROSITE-ProRule" id="PRU00560"/>
    </source>
</evidence>
<feature type="binding site" evidence="9">
    <location>
        <begin position="9"/>
        <end position="16"/>
    </location>
    <ligand>
        <name>ATP</name>
        <dbReference type="ChEBI" id="CHEBI:30616"/>
    </ligand>
</feature>
<dbReference type="RefSeq" id="WP_104119600.1">
    <property type="nucleotide sequence ID" value="NZ_NIQL01000008.1"/>
</dbReference>
<dbReference type="GO" id="GO:0005524">
    <property type="term" value="F:ATP binding"/>
    <property type="evidence" value="ECO:0007669"/>
    <property type="project" value="UniProtKB-UniRule"/>
</dbReference>
<dbReference type="PROSITE" id="PS51198">
    <property type="entry name" value="UVRD_HELICASE_ATP_BIND"/>
    <property type="match status" value="1"/>
</dbReference>
<keyword evidence="4 9" id="KW-0067">ATP-binding</keyword>
<evidence type="ECO:0000256" key="3">
    <source>
        <dbReference type="ARBA" id="ARBA00022806"/>
    </source>
</evidence>
<keyword evidence="5" id="KW-0413">Isomerase</keyword>
<evidence type="ECO:0000259" key="10">
    <source>
        <dbReference type="PROSITE" id="PS51198"/>
    </source>
</evidence>
<dbReference type="PANTHER" id="PTHR11070">
    <property type="entry name" value="UVRD / RECB / PCRA DNA HELICASE FAMILY MEMBER"/>
    <property type="match status" value="1"/>
</dbReference>
<keyword evidence="3 9" id="KW-0347">Helicase</keyword>
<dbReference type="EMBL" id="NIQP01000008">
    <property type="protein sequence ID" value="PPB71125.1"/>
    <property type="molecule type" value="Genomic_DNA"/>
</dbReference>
<reference evidence="11 12" key="1">
    <citation type="submission" date="2017-06" db="EMBL/GenBank/DDBJ databases">
        <title>Updating the genomic taxonomy and epidemiology of Campylobacter hyointestinalis; discovery in New Zealand farmed ruminants.</title>
        <authorList>
            <person name="Wilkinson D.A."/>
            <person name="Fayaz A."/>
            <person name="Biggs P.J."/>
            <person name="Midwinter A.C."/>
        </authorList>
    </citation>
    <scope>NUCLEOTIDE SEQUENCE [LARGE SCALE GENOMIC DNA]</scope>
    <source>
        <strain evidence="11 12">S1614a</strain>
    </source>
</reference>
<dbReference type="GO" id="GO:0016787">
    <property type="term" value="F:hydrolase activity"/>
    <property type="evidence" value="ECO:0007669"/>
    <property type="project" value="UniProtKB-UniRule"/>
</dbReference>
<dbReference type="InterPro" id="IPR000212">
    <property type="entry name" value="DNA_helicase_UvrD/REP"/>
</dbReference>
<dbReference type="InterPro" id="IPR014016">
    <property type="entry name" value="UvrD-like_ATP-bd"/>
</dbReference>
<dbReference type="GO" id="GO:0043138">
    <property type="term" value="F:3'-5' DNA helicase activity"/>
    <property type="evidence" value="ECO:0007669"/>
    <property type="project" value="UniProtKB-EC"/>
</dbReference>
<dbReference type="EC" id="5.6.2.4" evidence="7"/>
<comment type="caution">
    <text evidence="11">The sequence shown here is derived from an EMBL/GenBank/DDBJ whole genome shotgun (WGS) entry which is preliminary data.</text>
</comment>
<evidence type="ECO:0000256" key="4">
    <source>
        <dbReference type="ARBA" id="ARBA00022840"/>
    </source>
</evidence>
<comment type="catalytic activity">
    <reaction evidence="8">
        <text>ATP + H2O = ADP + phosphate + H(+)</text>
        <dbReference type="Rhea" id="RHEA:13065"/>
        <dbReference type="ChEBI" id="CHEBI:15377"/>
        <dbReference type="ChEBI" id="CHEBI:15378"/>
        <dbReference type="ChEBI" id="CHEBI:30616"/>
        <dbReference type="ChEBI" id="CHEBI:43474"/>
        <dbReference type="ChEBI" id="CHEBI:456216"/>
        <dbReference type="EC" id="5.6.2.4"/>
    </reaction>
</comment>
<keyword evidence="2 9" id="KW-0378">Hydrolase</keyword>
<dbReference type="AlphaFoldDB" id="A0A855N234"/>
<evidence type="ECO:0000256" key="2">
    <source>
        <dbReference type="ARBA" id="ARBA00022801"/>
    </source>
</evidence>
<dbReference type="InterPro" id="IPR014017">
    <property type="entry name" value="DNA_helicase_UvrD-like_C"/>
</dbReference>
<dbReference type="Gene3D" id="3.40.50.300">
    <property type="entry name" value="P-loop containing nucleotide triphosphate hydrolases"/>
    <property type="match status" value="4"/>
</dbReference>
<dbReference type="Pfam" id="PF13361">
    <property type="entry name" value="UvrD_C"/>
    <property type="match status" value="2"/>
</dbReference>
<dbReference type="NCBIfam" id="NF010485">
    <property type="entry name" value="PRK13909.1-2"/>
    <property type="match status" value="1"/>
</dbReference>
<gene>
    <name evidence="11" type="ORF">CDQ78_07790</name>
</gene>
<evidence type="ECO:0000256" key="6">
    <source>
        <dbReference type="ARBA" id="ARBA00034617"/>
    </source>
</evidence>
<dbReference type="GO" id="GO:0005829">
    <property type="term" value="C:cytosol"/>
    <property type="evidence" value="ECO:0007669"/>
    <property type="project" value="TreeGrafter"/>
</dbReference>
<evidence type="ECO:0000256" key="8">
    <source>
        <dbReference type="ARBA" id="ARBA00048988"/>
    </source>
</evidence>
<dbReference type="GO" id="GO:0000725">
    <property type="term" value="P:recombinational repair"/>
    <property type="evidence" value="ECO:0007669"/>
    <property type="project" value="TreeGrafter"/>
</dbReference>
<evidence type="ECO:0000256" key="7">
    <source>
        <dbReference type="ARBA" id="ARBA00034808"/>
    </source>
</evidence>
<organism evidence="11 12">
    <name type="scientific">Campylobacter hyointestinalis subsp. hyointestinalis</name>
    <dbReference type="NCBI Taxonomy" id="91352"/>
    <lineage>
        <taxon>Bacteria</taxon>
        <taxon>Pseudomonadati</taxon>
        <taxon>Campylobacterota</taxon>
        <taxon>Epsilonproteobacteria</taxon>
        <taxon>Campylobacterales</taxon>
        <taxon>Campylobacteraceae</taxon>
        <taxon>Campylobacter</taxon>
    </lineage>
</organism>
<protein>
    <recommendedName>
        <fullName evidence="7">DNA 3'-5' helicase</fullName>
        <ecNumber evidence="7">5.6.2.4</ecNumber>
    </recommendedName>
</protein>
<dbReference type="GO" id="GO:0003677">
    <property type="term" value="F:DNA binding"/>
    <property type="evidence" value="ECO:0007669"/>
    <property type="project" value="InterPro"/>
</dbReference>
<evidence type="ECO:0000256" key="1">
    <source>
        <dbReference type="ARBA" id="ARBA00022741"/>
    </source>
</evidence>
<sequence>MTPYLALEASAGSGKTFALSVRYIALVLQGNDISKILALTFTKKAANEMKQRITSAFCDLHLKEDGRSKGELEELCAMLGLSEDEVLALRDKYMDSFLRAELKISTFDSFFTMVLRQFSLNLGFMPDFSVGQDESDLVRADFIKALYENGLLSSFAHYIQSVEGGKNGVLESIEKLYMKLDEIDIDANNPFPDPKNVLSKFDELGRYSQLNYTNKHLLGNFNAKSIREIVEKPIIDKFECTRYFRKTDDDDKFLSLREELLDLLRDYYKSYEKFRINELLKFIGTYKQVRTDVLKTKNSLEFGDVTKLVYNLLSKDLDKEMLYFRIDGRIKHILIDEFQDTNVLQYEILFPLIEEALSGDSINGVGSLFYVGDTKQSIYRFRGAKKELFYKLADKFKQIKIEHLEHNYRSAKHIVNFVNQTFKDKISGFIAQIPKSNENGYVGISQFDKDDFFEALRKKIEFLTSKNVSYNDIAVLCWKNNDITKIKEYLEDHSIPVVSSSTNLLIDTLSVRLVLEFIKYCLFKDEIYAQTLNEFLGYKPNILNLKIENSLCSTLKFVAKYLKLSCFDKNLLKLYEISSDYKDIFDLIFNIAKRGEQSADTSHQGISLMSVHKSKGLEFDTVIVVDFLGNKDSRKEPFLSEYDDKNKKWNIKLNDKALGSIGDKEYINLKQTGDLLDRQEDLNKLYVALTRAKSNLLIMAKSDPDGNNISYFKPYGKNTQNEYLHLNSMEIGEVVSKKDEKKSLEQIHLKPFEKVKKQDIKTVKDRSLSELSSIYFGKALHYALEMMDGFSESSLQNAQIALLNEFGSLLETSVLDEIYERILNLIKCDEFLNLLNAKIILKEQGIAFEGEIKRLDMLCVGENEMIVFDYKSSKNYIDSNLDQVKEYVEILSQIYPQYRVYGKIVYILKDKIELLDVQI</sequence>
<name>A0A855N234_CAMHY</name>
<evidence type="ECO:0000313" key="12">
    <source>
        <dbReference type="Proteomes" id="UP000239685"/>
    </source>
</evidence>
<keyword evidence="1 9" id="KW-0547">Nucleotide-binding</keyword>
<dbReference type="NCBIfam" id="NF010487">
    <property type="entry name" value="PRK13909.1-4"/>
    <property type="match status" value="1"/>
</dbReference>
<dbReference type="PANTHER" id="PTHR11070:SF67">
    <property type="entry name" value="DNA 3'-5' HELICASE"/>
    <property type="match status" value="1"/>
</dbReference>